<evidence type="ECO:0000313" key="5">
    <source>
        <dbReference type="Proteomes" id="UP000199135"/>
    </source>
</evidence>
<sequence length="104" mass="11192">MPLRRLVTDCRPVARRAVALLVTVTLLLPAVFVATEAKHDCTGDGCVVCQVLRGAIALQGTYGPTPSRPQMPLALPRAAALTVVVMQLLLMAETPITLRDRMDD</sequence>
<dbReference type="EMBL" id="FOGP01000007">
    <property type="protein sequence ID" value="SER67916.1"/>
    <property type="molecule type" value="Genomic_DNA"/>
</dbReference>
<gene>
    <name evidence="3" type="ORF">SAMN05216446_1713</name>
    <name evidence="2" type="ORF">SAMN05216447_11410</name>
</gene>
<proteinExistence type="predicted"/>
<keyword evidence="1" id="KW-0472">Membrane</keyword>
<feature type="transmembrane region" description="Helical" evidence="1">
    <location>
        <begin position="74"/>
        <end position="92"/>
    </location>
</feature>
<keyword evidence="5" id="KW-1185">Reference proteome</keyword>
<evidence type="ECO:0000313" key="3">
    <source>
        <dbReference type="EMBL" id="SER67916.1"/>
    </source>
</evidence>
<evidence type="ECO:0000313" key="2">
    <source>
        <dbReference type="EMBL" id="SEH69619.1"/>
    </source>
</evidence>
<organism evidence="3 4">
    <name type="scientific">Parafannyhessea umbonata</name>
    <dbReference type="NCBI Taxonomy" id="604330"/>
    <lineage>
        <taxon>Bacteria</taxon>
        <taxon>Bacillati</taxon>
        <taxon>Actinomycetota</taxon>
        <taxon>Coriobacteriia</taxon>
        <taxon>Coriobacteriales</taxon>
        <taxon>Atopobiaceae</taxon>
        <taxon>Parafannyhessea</taxon>
    </lineage>
</organism>
<accession>A0A1H9R5B9</accession>
<dbReference type="EMBL" id="FNWT01000014">
    <property type="protein sequence ID" value="SEH69619.1"/>
    <property type="molecule type" value="Genomic_DNA"/>
</dbReference>
<evidence type="ECO:0000313" key="4">
    <source>
        <dbReference type="Proteomes" id="UP000199128"/>
    </source>
</evidence>
<dbReference type="AlphaFoldDB" id="A0A1H9R5B9"/>
<keyword evidence="1" id="KW-1133">Transmembrane helix</keyword>
<name>A0A1H9R5B9_9ACTN</name>
<dbReference type="Proteomes" id="UP000199128">
    <property type="component" value="Unassembled WGS sequence"/>
</dbReference>
<dbReference type="RefSeq" id="WP_078687704.1">
    <property type="nucleotide sequence ID" value="NZ_FNWT01000014.1"/>
</dbReference>
<dbReference type="Proteomes" id="UP000199135">
    <property type="component" value="Unassembled WGS sequence"/>
</dbReference>
<reference evidence="4 5" key="2">
    <citation type="submission" date="2016-10" db="EMBL/GenBank/DDBJ databases">
        <authorList>
            <person name="Varghese N."/>
            <person name="Submissions S."/>
        </authorList>
    </citation>
    <scope>NUCLEOTIDE SEQUENCE [LARGE SCALE GENOMIC DNA]</scope>
    <source>
        <strain evidence="4">KHGC19</strain>
        <strain evidence="2 5">WCP15</strain>
    </source>
</reference>
<keyword evidence="1" id="KW-0812">Transmembrane</keyword>
<reference evidence="3" key="1">
    <citation type="submission" date="2016-10" db="EMBL/GenBank/DDBJ databases">
        <authorList>
            <person name="de Groot N.N."/>
        </authorList>
    </citation>
    <scope>NUCLEOTIDE SEQUENCE [LARGE SCALE GENOMIC DNA]</scope>
    <source>
        <strain evidence="3">KHGC19</strain>
    </source>
</reference>
<evidence type="ECO:0000256" key="1">
    <source>
        <dbReference type="SAM" id="Phobius"/>
    </source>
</evidence>
<protein>
    <submittedName>
        <fullName evidence="3">Uncharacterized protein</fullName>
    </submittedName>
</protein>